<keyword evidence="3" id="KW-0560">Oxidoreductase</keyword>
<evidence type="ECO:0000256" key="5">
    <source>
        <dbReference type="ARBA" id="ARBA00023284"/>
    </source>
</evidence>
<evidence type="ECO:0000256" key="1">
    <source>
        <dbReference type="ARBA" id="ARBA00005791"/>
    </source>
</evidence>
<protein>
    <submittedName>
        <fullName evidence="8">Disulfide bond formation protein DsbA</fullName>
    </submittedName>
</protein>
<dbReference type="InterPro" id="IPR036249">
    <property type="entry name" value="Thioredoxin-like_sf"/>
</dbReference>
<accession>A0A2H0US03</accession>
<feature type="domain" description="Thioredoxin" evidence="7">
    <location>
        <begin position="75"/>
        <end position="255"/>
    </location>
</feature>
<dbReference type="InterPro" id="IPR013766">
    <property type="entry name" value="Thioredoxin_domain"/>
</dbReference>
<dbReference type="Proteomes" id="UP000231157">
    <property type="component" value="Unassembled WGS sequence"/>
</dbReference>
<dbReference type="PROSITE" id="PS51352">
    <property type="entry name" value="THIOREDOXIN_2"/>
    <property type="match status" value="1"/>
</dbReference>
<keyword evidence="6" id="KW-1133">Transmembrane helix</keyword>
<evidence type="ECO:0000313" key="8">
    <source>
        <dbReference type="EMBL" id="PIR89157.1"/>
    </source>
</evidence>
<keyword evidence="6" id="KW-0812">Transmembrane</keyword>
<dbReference type="GO" id="GO:0016491">
    <property type="term" value="F:oxidoreductase activity"/>
    <property type="evidence" value="ECO:0007669"/>
    <property type="project" value="UniProtKB-KW"/>
</dbReference>
<reference evidence="9" key="1">
    <citation type="submission" date="2017-09" db="EMBL/GenBank/DDBJ databases">
        <title>Depth-based differentiation of microbial function through sediment-hosted aquifers and enrichment of novel symbionts in the deep terrestrial subsurface.</title>
        <authorList>
            <person name="Probst A.J."/>
            <person name="Ladd B."/>
            <person name="Jarett J.K."/>
            <person name="Geller-Mcgrath D.E."/>
            <person name="Sieber C.M.K."/>
            <person name="Emerson J.B."/>
            <person name="Anantharaman K."/>
            <person name="Thomas B.C."/>
            <person name="Malmstrom R."/>
            <person name="Stieglmeier M."/>
            <person name="Klingl A."/>
            <person name="Woyke T."/>
            <person name="Ryan C.M."/>
            <person name="Banfield J.F."/>
        </authorList>
    </citation>
    <scope>NUCLEOTIDE SEQUENCE [LARGE SCALE GENOMIC DNA]</scope>
</reference>
<evidence type="ECO:0000256" key="4">
    <source>
        <dbReference type="ARBA" id="ARBA00023157"/>
    </source>
</evidence>
<dbReference type="Pfam" id="PF13462">
    <property type="entry name" value="Thioredoxin_4"/>
    <property type="match status" value="1"/>
</dbReference>
<evidence type="ECO:0000256" key="2">
    <source>
        <dbReference type="ARBA" id="ARBA00022729"/>
    </source>
</evidence>
<sequence>MLFLVFSCILLVNNFMDQETYKQIQEQKQAEKDKARKSMQMKRAFKTTFISLVVLGVVGGGIFALAKYDGGGSGSGTALLVDAVVADDHTKGNLESPVVLVEYSDFQCPACGAYYPLVHQITDEFGDKITFAYRHFPLAQIHPNAELAARASEAAEIQGKFWEMHDMLFEHQRDWSDSRDAETIFASYAEELGLDKAKFLEDIDSSDVKARVRRDMESGNSMRIPGTPTFFLDGVQIQNPRSYDEFRALINSEIEKNS</sequence>
<evidence type="ECO:0000259" key="7">
    <source>
        <dbReference type="PROSITE" id="PS51352"/>
    </source>
</evidence>
<gene>
    <name evidence="8" type="ORF">COU07_02915</name>
</gene>
<evidence type="ECO:0000256" key="3">
    <source>
        <dbReference type="ARBA" id="ARBA00023002"/>
    </source>
</evidence>
<proteinExistence type="inferred from homology"/>
<organism evidence="8 9">
    <name type="scientific">Candidatus Harrisonbacteria bacterium CG10_big_fil_rev_8_21_14_0_10_40_38</name>
    <dbReference type="NCBI Taxonomy" id="1974583"/>
    <lineage>
        <taxon>Bacteria</taxon>
        <taxon>Candidatus Harrisoniibacteriota</taxon>
    </lineage>
</organism>
<keyword evidence="5" id="KW-0676">Redox-active center</keyword>
<dbReference type="PANTHER" id="PTHR13887">
    <property type="entry name" value="GLUTATHIONE S-TRANSFERASE KAPPA"/>
    <property type="match status" value="1"/>
</dbReference>
<keyword evidence="4" id="KW-1015">Disulfide bond</keyword>
<dbReference type="Gene3D" id="3.40.30.10">
    <property type="entry name" value="Glutaredoxin"/>
    <property type="match status" value="1"/>
</dbReference>
<comment type="caution">
    <text evidence="8">The sequence shown here is derived from an EMBL/GenBank/DDBJ whole genome shotgun (WGS) entry which is preliminary data.</text>
</comment>
<dbReference type="PANTHER" id="PTHR13887:SF14">
    <property type="entry name" value="DISULFIDE BOND FORMATION PROTEIN D"/>
    <property type="match status" value="1"/>
</dbReference>
<comment type="similarity">
    <text evidence="1">Belongs to the thioredoxin family. DsbA subfamily.</text>
</comment>
<dbReference type="AlphaFoldDB" id="A0A2H0US03"/>
<evidence type="ECO:0000256" key="6">
    <source>
        <dbReference type="SAM" id="Phobius"/>
    </source>
</evidence>
<evidence type="ECO:0000313" key="9">
    <source>
        <dbReference type="Proteomes" id="UP000231157"/>
    </source>
</evidence>
<dbReference type="InterPro" id="IPR012336">
    <property type="entry name" value="Thioredoxin-like_fold"/>
</dbReference>
<dbReference type="EMBL" id="PFAZ01000007">
    <property type="protein sequence ID" value="PIR89157.1"/>
    <property type="molecule type" value="Genomic_DNA"/>
</dbReference>
<feature type="transmembrane region" description="Helical" evidence="6">
    <location>
        <begin position="44"/>
        <end position="66"/>
    </location>
</feature>
<name>A0A2H0US03_9BACT</name>
<dbReference type="SUPFAM" id="SSF52833">
    <property type="entry name" value="Thioredoxin-like"/>
    <property type="match status" value="1"/>
</dbReference>
<keyword evidence="2" id="KW-0732">Signal</keyword>
<keyword evidence="6" id="KW-0472">Membrane</keyword>